<proteinExistence type="predicted"/>
<dbReference type="EMBL" id="CP143423">
    <property type="protein sequence ID" value="WVX49926.1"/>
    <property type="molecule type" value="Genomic_DNA"/>
</dbReference>
<evidence type="ECO:0000313" key="2">
    <source>
        <dbReference type="EMBL" id="WVX49926.1"/>
    </source>
</evidence>
<reference evidence="3" key="2">
    <citation type="submission" date="2024-01" db="EMBL/GenBank/DDBJ databases">
        <title>Roseobacter fucihabitans sp. nov., isolated from the brown alga Fucus spiralis.</title>
        <authorList>
            <person name="Hahnke S."/>
            <person name="Berger M."/>
            <person name="Schlingloff A."/>
            <person name="Athale I."/>
            <person name="Neumann-Schaal M."/>
            <person name="Adenaya A."/>
            <person name="Poehlein A."/>
            <person name="Daniel R."/>
            <person name="Pertersen J."/>
            <person name="Brinkhoff T."/>
        </authorList>
    </citation>
    <scope>NUCLEOTIDE SEQUENCE [LARGE SCALE GENOMIC DNA]</scope>
    <source>
        <strain evidence="3">B14</strain>
    </source>
</reference>
<feature type="transmembrane region" description="Helical" evidence="1">
    <location>
        <begin position="6"/>
        <end position="26"/>
    </location>
</feature>
<evidence type="ECO:0000313" key="3">
    <source>
        <dbReference type="Proteomes" id="UP001318682"/>
    </source>
</evidence>
<sequence>MEKSDVIITVAVVLAPAVIAFVWVMWENSVLPAMIPKSEIVAEADELIEKYGSRAEEVAANREYEAWYRSELTDQGRWKRVRREIARQQRRD</sequence>
<dbReference type="Proteomes" id="UP001318682">
    <property type="component" value="Chromosome"/>
</dbReference>
<protein>
    <submittedName>
        <fullName evidence="2">Uncharacterized protein</fullName>
    </submittedName>
</protein>
<keyword evidence="1" id="KW-1133">Transmembrane helix</keyword>
<organism evidence="2 3">
    <name type="scientific">Roseobacter fucihabitans</name>
    <dbReference type="NCBI Taxonomy" id="1537242"/>
    <lineage>
        <taxon>Bacteria</taxon>
        <taxon>Pseudomonadati</taxon>
        <taxon>Pseudomonadota</taxon>
        <taxon>Alphaproteobacteria</taxon>
        <taxon>Rhodobacterales</taxon>
        <taxon>Roseobacteraceae</taxon>
        <taxon>Roseobacter</taxon>
    </lineage>
</organism>
<reference evidence="2 3" key="1">
    <citation type="submission" date="2015-07" db="EMBL/GenBank/DDBJ databases">
        <authorList>
            <person name="Voget S."/>
            <person name="Dogs M."/>
            <person name="Brinkhoff T.H."/>
            <person name="Daniel R."/>
        </authorList>
    </citation>
    <scope>NUCLEOTIDE SEQUENCE [LARGE SCALE GENOMIC DNA]</scope>
    <source>
        <strain evidence="2 3">B14</strain>
    </source>
</reference>
<accession>A0ABZ2BVU7</accession>
<name>A0ABZ2BVU7_9RHOB</name>
<keyword evidence="1" id="KW-0812">Transmembrane</keyword>
<dbReference type="RefSeq" id="WP_187431998.1">
    <property type="nucleotide sequence ID" value="NZ_CP143423.1"/>
</dbReference>
<gene>
    <name evidence="2" type="ORF">ROLI_030210</name>
</gene>
<keyword evidence="3" id="KW-1185">Reference proteome</keyword>
<keyword evidence="1" id="KW-0472">Membrane</keyword>
<evidence type="ECO:0000256" key="1">
    <source>
        <dbReference type="SAM" id="Phobius"/>
    </source>
</evidence>